<keyword evidence="1" id="KW-1133">Transmembrane helix</keyword>
<protein>
    <submittedName>
        <fullName evidence="2">Uncharacterized protein</fullName>
    </submittedName>
</protein>
<keyword evidence="1" id="KW-0472">Membrane</keyword>
<organism evidence="2 3">
    <name type="scientific">Colletotrichum zoysiae</name>
    <dbReference type="NCBI Taxonomy" id="1216348"/>
    <lineage>
        <taxon>Eukaryota</taxon>
        <taxon>Fungi</taxon>
        <taxon>Dikarya</taxon>
        <taxon>Ascomycota</taxon>
        <taxon>Pezizomycotina</taxon>
        <taxon>Sordariomycetes</taxon>
        <taxon>Hypocreomycetidae</taxon>
        <taxon>Glomerellales</taxon>
        <taxon>Glomerellaceae</taxon>
        <taxon>Colletotrichum</taxon>
        <taxon>Colletotrichum graminicola species complex</taxon>
    </lineage>
</organism>
<proteinExistence type="predicted"/>
<keyword evidence="3" id="KW-1185">Reference proteome</keyword>
<dbReference type="EMBL" id="MU842910">
    <property type="protein sequence ID" value="KAK2026652.1"/>
    <property type="molecule type" value="Genomic_DNA"/>
</dbReference>
<evidence type="ECO:0000313" key="2">
    <source>
        <dbReference type="EMBL" id="KAK2026652.1"/>
    </source>
</evidence>
<accession>A0AAD9LZH6</accession>
<sequence length="60" mass="6925">MVLAIRHETCTVLFRLYSCVIVYLGIYLPGSCAAFGYVSRFSSRVEMRAREAKQMRYLPT</sequence>
<keyword evidence="1" id="KW-0812">Transmembrane</keyword>
<reference evidence="2" key="1">
    <citation type="submission" date="2021-06" db="EMBL/GenBank/DDBJ databases">
        <title>Comparative genomics, transcriptomics and evolutionary studies reveal genomic signatures of adaptation to plant cell wall in hemibiotrophic fungi.</title>
        <authorList>
            <consortium name="DOE Joint Genome Institute"/>
            <person name="Baroncelli R."/>
            <person name="Diaz J.F."/>
            <person name="Benocci T."/>
            <person name="Peng M."/>
            <person name="Battaglia E."/>
            <person name="Haridas S."/>
            <person name="Andreopoulos W."/>
            <person name="Labutti K."/>
            <person name="Pangilinan J."/>
            <person name="Floch G.L."/>
            <person name="Makela M.R."/>
            <person name="Henrissat B."/>
            <person name="Grigoriev I.V."/>
            <person name="Crouch J.A."/>
            <person name="De Vries R.P."/>
            <person name="Sukno S.A."/>
            <person name="Thon M.R."/>
        </authorList>
    </citation>
    <scope>NUCLEOTIDE SEQUENCE</scope>
    <source>
        <strain evidence="2">MAFF235873</strain>
    </source>
</reference>
<comment type="caution">
    <text evidence="2">The sequence shown here is derived from an EMBL/GenBank/DDBJ whole genome shotgun (WGS) entry which is preliminary data.</text>
</comment>
<feature type="transmembrane region" description="Helical" evidence="1">
    <location>
        <begin position="12"/>
        <end position="38"/>
    </location>
</feature>
<evidence type="ECO:0000313" key="3">
    <source>
        <dbReference type="Proteomes" id="UP001232148"/>
    </source>
</evidence>
<evidence type="ECO:0000256" key="1">
    <source>
        <dbReference type="SAM" id="Phobius"/>
    </source>
</evidence>
<name>A0AAD9LZH6_9PEZI</name>
<dbReference type="AlphaFoldDB" id="A0AAD9LZH6"/>
<dbReference type="Proteomes" id="UP001232148">
    <property type="component" value="Unassembled WGS sequence"/>
</dbReference>
<gene>
    <name evidence="2" type="ORF">LX32DRAFT_14926</name>
</gene>